<dbReference type="InterPro" id="IPR050196">
    <property type="entry name" value="Cytochrome_P450_Monoox"/>
</dbReference>
<gene>
    <name evidence="14" type="ORF">Zmor_010420</name>
</gene>
<accession>A0AA38IKM5</accession>
<dbReference type="GO" id="GO:0005789">
    <property type="term" value="C:endoplasmic reticulum membrane"/>
    <property type="evidence" value="ECO:0007669"/>
    <property type="project" value="UniProtKB-SubCell"/>
</dbReference>
<comment type="subcellular location">
    <subcellularLocation>
        <location evidence="3">Endoplasmic reticulum membrane</location>
        <topology evidence="3">Peripheral membrane protein</topology>
    </subcellularLocation>
    <subcellularLocation>
        <location evidence="2">Microsome membrane</location>
        <topology evidence="2">Peripheral membrane protein</topology>
    </subcellularLocation>
</comment>
<dbReference type="Pfam" id="PF00067">
    <property type="entry name" value="p450"/>
    <property type="match status" value="1"/>
</dbReference>
<evidence type="ECO:0000313" key="14">
    <source>
        <dbReference type="EMBL" id="KAJ3658695.1"/>
    </source>
</evidence>
<dbReference type="PRINTS" id="PR00463">
    <property type="entry name" value="EP450I"/>
</dbReference>
<evidence type="ECO:0000256" key="13">
    <source>
        <dbReference type="RuleBase" id="RU000461"/>
    </source>
</evidence>
<keyword evidence="8" id="KW-0492">Microsome</keyword>
<comment type="similarity">
    <text evidence="4 13">Belongs to the cytochrome P450 family.</text>
</comment>
<reference evidence="14" key="1">
    <citation type="journal article" date="2023" name="G3 (Bethesda)">
        <title>Whole genome assemblies of Zophobas morio and Tenebrio molitor.</title>
        <authorList>
            <person name="Kaur S."/>
            <person name="Stinson S.A."/>
            <person name="diCenzo G.C."/>
        </authorList>
    </citation>
    <scope>NUCLEOTIDE SEQUENCE</scope>
    <source>
        <strain evidence="14">QUZm001</strain>
    </source>
</reference>
<comment type="caution">
    <text evidence="14">The sequence shown here is derived from an EMBL/GenBank/DDBJ whole genome shotgun (WGS) entry which is preliminary data.</text>
</comment>
<name>A0AA38IKM5_9CUCU</name>
<dbReference type="PROSITE" id="PS00086">
    <property type="entry name" value="CYTOCHROME_P450"/>
    <property type="match status" value="1"/>
</dbReference>
<keyword evidence="10 12" id="KW-0408">Iron</keyword>
<feature type="binding site" description="axial binding residue" evidence="12">
    <location>
        <position position="440"/>
    </location>
    <ligand>
        <name>heme</name>
        <dbReference type="ChEBI" id="CHEBI:30413"/>
    </ligand>
    <ligandPart>
        <name>Fe</name>
        <dbReference type="ChEBI" id="CHEBI:18248"/>
    </ligandPart>
</feature>
<dbReference type="PANTHER" id="PTHR24291:SF187">
    <property type="entry name" value="CYTOCHROME P450 4AE1-RELATED"/>
    <property type="match status" value="1"/>
</dbReference>
<dbReference type="PANTHER" id="PTHR24291">
    <property type="entry name" value="CYTOCHROME P450 FAMILY 4"/>
    <property type="match status" value="1"/>
</dbReference>
<dbReference type="GO" id="GO:0020037">
    <property type="term" value="F:heme binding"/>
    <property type="evidence" value="ECO:0007669"/>
    <property type="project" value="InterPro"/>
</dbReference>
<evidence type="ECO:0000256" key="12">
    <source>
        <dbReference type="PIRSR" id="PIRSR602401-1"/>
    </source>
</evidence>
<dbReference type="GO" id="GO:0005506">
    <property type="term" value="F:iron ion binding"/>
    <property type="evidence" value="ECO:0007669"/>
    <property type="project" value="InterPro"/>
</dbReference>
<dbReference type="Gene3D" id="1.10.630.10">
    <property type="entry name" value="Cytochrome P450"/>
    <property type="match status" value="1"/>
</dbReference>
<evidence type="ECO:0000256" key="7">
    <source>
        <dbReference type="ARBA" id="ARBA00022824"/>
    </source>
</evidence>
<dbReference type="SUPFAM" id="SSF48264">
    <property type="entry name" value="Cytochrome P450"/>
    <property type="match status" value="1"/>
</dbReference>
<evidence type="ECO:0000256" key="11">
    <source>
        <dbReference type="ARBA" id="ARBA00023033"/>
    </source>
</evidence>
<dbReference type="AlphaFoldDB" id="A0AA38IKM5"/>
<evidence type="ECO:0000256" key="6">
    <source>
        <dbReference type="ARBA" id="ARBA00022723"/>
    </source>
</evidence>
<dbReference type="GO" id="GO:0004497">
    <property type="term" value="F:monooxygenase activity"/>
    <property type="evidence" value="ECO:0007669"/>
    <property type="project" value="UniProtKB-KW"/>
</dbReference>
<evidence type="ECO:0008006" key="16">
    <source>
        <dbReference type="Google" id="ProtNLM"/>
    </source>
</evidence>
<organism evidence="14 15">
    <name type="scientific">Zophobas morio</name>
    <dbReference type="NCBI Taxonomy" id="2755281"/>
    <lineage>
        <taxon>Eukaryota</taxon>
        <taxon>Metazoa</taxon>
        <taxon>Ecdysozoa</taxon>
        <taxon>Arthropoda</taxon>
        <taxon>Hexapoda</taxon>
        <taxon>Insecta</taxon>
        <taxon>Pterygota</taxon>
        <taxon>Neoptera</taxon>
        <taxon>Endopterygota</taxon>
        <taxon>Coleoptera</taxon>
        <taxon>Polyphaga</taxon>
        <taxon>Cucujiformia</taxon>
        <taxon>Tenebrionidae</taxon>
        <taxon>Zophobas</taxon>
    </lineage>
</organism>
<proteinExistence type="inferred from homology"/>
<dbReference type="Proteomes" id="UP001168821">
    <property type="component" value="Unassembled WGS sequence"/>
</dbReference>
<evidence type="ECO:0000256" key="2">
    <source>
        <dbReference type="ARBA" id="ARBA00004174"/>
    </source>
</evidence>
<keyword evidence="9 13" id="KW-0560">Oxidoreductase</keyword>
<sequence>MILLFLALVCVLYFLVYIYYKHVYIFEKHLKCFPSPPDIPILGHALDFAFTDKGFLDVLMHYTRNYGDIVRVKTGPHRQLLLISNYNFFQFVLTNMKILKKSVEYRYFHNWLGTGLITSSGAKWKRHRQIITPTFHYKILEDFVDIFESNAKILVKKFESCSDSTSVDIFDLVNLCTLDIICESAMGTSVNAQLNSDSEYVQSVKNMLDIVIARVFSPIKMTDWTYFFTEDYRKEKKALKVIHSYTWNVIKRRQEFLKSEKNENHAGYQKRKAFLDLLLEANSNGEQLTLEEIREEVDTFMFAGHDTTGTGIAFILFCLANNAEEQAKVFMEQKQLFGDNFERPPTFQDLKNMKYLEMAIKESLRLYPPAPFYSRELDHDVLYEGTVLPKGLTLTLFSYALHRNPNYFPEPERFLPSRFQNYDGKMPFAFLPFSAGARNCIGQRFAMAEMKSVVSRILRSFELLPSIPSHELKLASQTILISSNGVRIRFRKRL</sequence>
<dbReference type="EMBL" id="JALNTZ010000003">
    <property type="protein sequence ID" value="KAJ3658695.1"/>
    <property type="molecule type" value="Genomic_DNA"/>
</dbReference>
<protein>
    <recommendedName>
        <fullName evidence="16">Cytochrome P450</fullName>
    </recommendedName>
</protein>
<dbReference type="GO" id="GO:0016705">
    <property type="term" value="F:oxidoreductase activity, acting on paired donors, with incorporation or reduction of molecular oxygen"/>
    <property type="evidence" value="ECO:0007669"/>
    <property type="project" value="InterPro"/>
</dbReference>
<evidence type="ECO:0000256" key="10">
    <source>
        <dbReference type="ARBA" id="ARBA00023004"/>
    </source>
</evidence>
<evidence type="ECO:0000256" key="4">
    <source>
        <dbReference type="ARBA" id="ARBA00010617"/>
    </source>
</evidence>
<keyword evidence="11 13" id="KW-0503">Monooxygenase</keyword>
<keyword evidence="7" id="KW-0256">Endoplasmic reticulum</keyword>
<evidence type="ECO:0000256" key="8">
    <source>
        <dbReference type="ARBA" id="ARBA00022848"/>
    </source>
</evidence>
<evidence type="ECO:0000256" key="9">
    <source>
        <dbReference type="ARBA" id="ARBA00023002"/>
    </source>
</evidence>
<dbReference type="CDD" id="cd20628">
    <property type="entry name" value="CYP4"/>
    <property type="match status" value="1"/>
</dbReference>
<dbReference type="InterPro" id="IPR001128">
    <property type="entry name" value="Cyt_P450"/>
</dbReference>
<dbReference type="FunFam" id="1.10.630.10:FF:000182">
    <property type="entry name" value="Cytochrome P450 3A4"/>
    <property type="match status" value="1"/>
</dbReference>
<dbReference type="InterPro" id="IPR036396">
    <property type="entry name" value="Cyt_P450_sf"/>
</dbReference>
<keyword evidence="6 12" id="KW-0479">Metal-binding</keyword>
<dbReference type="PRINTS" id="PR00385">
    <property type="entry name" value="P450"/>
</dbReference>
<keyword evidence="15" id="KW-1185">Reference proteome</keyword>
<evidence type="ECO:0000313" key="15">
    <source>
        <dbReference type="Proteomes" id="UP001168821"/>
    </source>
</evidence>
<dbReference type="InterPro" id="IPR017972">
    <property type="entry name" value="Cyt_P450_CS"/>
</dbReference>
<comment type="cofactor">
    <cofactor evidence="1 12">
        <name>heme</name>
        <dbReference type="ChEBI" id="CHEBI:30413"/>
    </cofactor>
</comment>
<evidence type="ECO:0000256" key="5">
    <source>
        <dbReference type="ARBA" id="ARBA00022617"/>
    </source>
</evidence>
<evidence type="ECO:0000256" key="3">
    <source>
        <dbReference type="ARBA" id="ARBA00004406"/>
    </source>
</evidence>
<evidence type="ECO:0000256" key="1">
    <source>
        <dbReference type="ARBA" id="ARBA00001971"/>
    </source>
</evidence>
<dbReference type="InterPro" id="IPR002401">
    <property type="entry name" value="Cyt_P450_E_grp-I"/>
</dbReference>
<keyword evidence="5 12" id="KW-0349">Heme</keyword>